<reference evidence="8" key="1">
    <citation type="journal article" date="2019" name="Int. J. Syst. Evol. Microbiol.">
        <title>The Global Catalogue of Microorganisms (GCM) 10K type strain sequencing project: providing services to taxonomists for standard genome sequencing and annotation.</title>
        <authorList>
            <consortium name="The Broad Institute Genomics Platform"/>
            <consortium name="The Broad Institute Genome Sequencing Center for Infectious Disease"/>
            <person name="Wu L."/>
            <person name="Ma J."/>
        </authorList>
    </citation>
    <scope>NUCLEOTIDE SEQUENCE [LARGE SCALE GENOMIC DNA]</scope>
    <source>
        <strain evidence="8">IBRC-M 10490</strain>
    </source>
</reference>
<evidence type="ECO:0000256" key="2">
    <source>
        <dbReference type="ARBA" id="ARBA00022692"/>
    </source>
</evidence>
<evidence type="ECO:0000256" key="1">
    <source>
        <dbReference type="ARBA" id="ARBA00004141"/>
    </source>
</evidence>
<evidence type="ECO:0000313" key="7">
    <source>
        <dbReference type="EMBL" id="MFC4373732.1"/>
    </source>
</evidence>
<feature type="transmembrane region" description="Helical" evidence="5">
    <location>
        <begin position="44"/>
        <end position="64"/>
    </location>
</feature>
<protein>
    <submittedName>
        <fullName evidence="7">NfeD family protein</fullName>
    </submittedName>
</protein>
<name>A0ABV8VDM9_9NOCA</name>
<dbReference type="SUPFAM" id="SSF141322">
    <property type="entry name" value="NfeD domain-like"/>
    <property type="match status" value="1"/>
</dbReference>
<keyword evidence="4 5" id="KW-0472">Membrane</keyword>
<comment type="subcellular location">
    <subcellularLocation>
        <location evidence="1">Membrane</location>
        <topology evidence="1">Multi-pass membrane protein</topology>
    </subcellularLocation>
</comment>
<dbReference type="Pfam" id="PF01957">
    <property type="entry name" value="NfeD"/>
    <property type="match status" value="1"/>
</dbReference>
<gene>
    <name evidence="7" type="ORF">ACFO5K_06420</name>
</gene>
<dbReference type="Proteomes" id="UP001595844">
    <property type="component" value="Unassembled WGS sequence"/>
</dbReference>
<evidence type="ECO:0000256" key="5">
    <source>
        <dbReference type="SAM" id="Phobius"/>
    </source>
</evidence>
<keyword evidence="3 5" id="KW-1133">Transmembrane helix</keyword>
<dbReference type="PANTHER" id="PTHR33507:SF3">
    <property type="entry name" value="INNER MEMBRANE PROTEIN YBBJ"/>
    <property type="match status" value="1"/>
</dbReference>
<evidence type="ECO:0000256" key="3">
    <source>
        <dbReference type="ARBA" id="ARBA00022989"/>
    </source>
</evidence>
<dbReference type="EMBL" id="JBHSDL010000006">
    <property type="protein sequence ID" value="MFC4373732.1"/>
    <property type="molecule type" value="Genomic_DNA"/>
</dbReference>
<comment type="caution">
    <text evidence="7">The sequence shown here is derived from an EMBL/GenBank/DDBJ whole genome shotgun (WGS) entry which is preliminary data.</text>
</comment>
<feature type="domain" description="NfeD-like C-terminal" evidence="6">
    <location>
        <begin position="82"/>
        <end position="141"/>
    </location>
</feature>
<dbReference type="Gene3D" id="2.40.50.140">
    <property type="entry name" value="Nucleic acid-binding proteins"/>
    <property type="match status" value="1"/>
</dbReference>
<evidence type="ECO:0000256" key="4">
    <source>
        <dbReference type="ARBA" id="ARBA00023136"/>
    </source>
</evidence>
<dbReference type="InterPro" id="IPR002810">
    <property type="entry name" value="NfeD-like_C"/>
</dbReference>
<organism evidence="7 8">
    <name type="scientific">Nocardia halotolerans</name>
    <dbReference type="NCBI Taxonomy" id="1755878"/>
    <lineage>
        <taxon>Bacteria</taxon>
        <taxon>Bacillati</taxon>
        <taxon>Actinomycetota</taxon>
        <taxon>Actinomycetes</taxon>
        <taxon>Mycobacteriales</taxon>
        <taxon>Nocardiaceae</taxon>
        <taxon>Nocardia</taxon>
    </lineage>
</organism>
<accession>A0ABV8VDM9</accession>
<proteinExistence type="predicted"/>
<evidence type="ECO:0000259" key="6">
    <source>
        <dbReference type="Pfam" id="PF01957"/>
    </source>
</evidence>
<sequence length="144" mass="14912">MAAIVWLIAGIVLAAAEMLTGDLTLLMLGAAALGTAGVSAATDLPVWGDALVFAAVSGVLFLGVRPALRRRFGTPPPNPTNADALPGKTALVLEEVAEYSGRVKLDGEVWTARPLDPNESYEPGVSVYVMKIDGATAVVWKGPL</sequence>
<evidence type="ECO:0000313" key="8">
    <source>
        <dbReference type="Proteomes" id="UP001595844"/>
    </source>
</evidence>
<dbReference type="InterPro" id="IPR012340">
    <property type="entry name" value="NA-bd_OB-fold"/>
</dbReference>
<dbReference type="InterPro" id="IPR052165">
    <property type="entry name" value="Membrane_assoc_protease"/>
</dbReference>
<keyword evidence="2 5" id="KW-0812">Transmembrane</keyword>
<dbReference type="RefSeq" id="WP_378557211.1">
    <property type="nucleotide sequence ID" value="NZ_JBHSDL010000006.1"/>
</dbReference>
<dbReference type="PANTHER" id="PTHR33507">
    <property type="entry name" value="INNER MEMBRANE PROTEIN YBBJ"/>
    <property type="match status" value="1"/>
</dbReference>
<keyword evidence="8" id="KW-1185">Reference proteome</keyword>